<feature type="transmembrane region" description="Helical" evidence="6">
    <location>
        <begin position="73"/>
        <end position="91"/>
    </location>
</feature>
<dbReference type="PANTHER" id="PTHR30086:SF20">
    <property type="entry name" value="ARGININE EXPORTER PROTEIN ARGO-RELATED"/>
    <property type="match status" value="1"/>
</dbReference>
<sequence length="202" mass="20183">MTEAILSGLLAGYGVAIPVGAIGVLIVTLTARTSFRVGAAAAAGVATADGLYAIAAVLGGASLTPLIEPVATPLTWLAALVLLAVAARTAVAAFRERSEREVPLLTRPGRAYLALLGLTVLNPATIIYFAALVLGRQAENALTTAEQFAFAVSAVAASLSWQLLLAAGGSLVGKALTGGRARLLTSLAASAIIAALAVLLVV</sequence>
<protein>
    <submittedName>
        <fullName evidence="7">LysE family transporter</fullName>
    </submittedName>
</protein>
<comment type="subcellular location">
    <subcellularLocation>
        <location evidence="1">Cell membrane</location>
        <topology evidence="1">Multi-pass membrane protein</topology>
    </subcellularLocation>
</comment>
<dbReference type="PANTHER" id="PTHR30086">
    <property type="entry name" value="ARGININE EXPORTER PROTEIN ARGO"/>
    <property type="match status" value="1"/>
</dbReference>
<evidence type="ECO:0000256" key="3">
    <source>
        <dbReference type="ARBA" id="ARBA00022692"/>
    </source>
</evidence>
<name>A0ABP6Q6B1_9ACTN</name>
<keyword evidence="8" id="KW-1185">Reference proteome</keyword>
<reference evidence="8" key="1">
    <citation type="journal article" date="2019" name="Int. J. Syst. Evol. Microbiol.">
        <title>The Global Catalogue of Microorganisms (GCM) 10K type strain sequencing project: providing services to taxonomists for standard genome sequencing and annotation.</title>
        <authorList>
            <consortium name="The Broad Institute Genomics Platform"/>
            <consortium name="The Broad Institute Genome Sequencing Center for Infectious Disease"/>
            <person name="Wu L."/>
            <person name="Ma J."/>
        </authorList>
    </citation>
    <scope>NUCLEOTIDE SEQUENCE [LARGE SCALE GENOMIC DNA]</scope>
    <source>
        <strain evidence="8">JCM 9377</strain>
    </source>
</reference>
<comment type="caution">
    <text evidence="7">The sequence shown here is derived from an EMBL/GenBank/DDBJ whole genome shotgun (WGS) entry which is preliminary data.</text>
</comment>
<keyword evidence="5 6" id="KW-0472">Membrane</keyword>
<dbReference type="Pfam" id="PF01810">
    <property type="entry name" value="LysE"/>
    <property type="match status" value="1"/>
</dbReference>
<organism evidence="7 8">
    <name type="scientific">Actinocorallia longicatena</name>
    <dbReference type="NCBI Taxonomy" id="111803"/>
    <lineage>
        <taxon>Bacteria</taxon>
        <taxon>Bacillati</taxon>
        <taxon>Actinomycetota</taxon>
        <taxon>Actinomycetes</taxon>
        <taxon>Streptosporangiales</taxon>
        <taxon>Thermomonosporaceae</taxon>
        <taxon>Actinocorallia</taxon>
    </lineage>
</organism>
<evidence type="ECO:0000313" key="8">
    <source>
        <dbReference type="Proteomes" id="UP001501237"/>
    </source>
</evidence>
<dbReference type="InterPro" id="IPR001123">
    <property type="entry name" value="LeuE-type"/>
</dbReference>
<keyword evidence="3 6" id="KW-0812">Transmembrane</keyword>
<feature type="transmembrane region" description="Helical" evidence="6">
    <location>
        <begin position="39"/>
        <end position="61"/>
    </location>
</feature>
<gene>
    <name evidence="7" type="ORF">GCM10010468_21470</name>
</gene>
<evidence type="ECO:0000313" key="7">
    <source>
        <dbReference type="EMBL" id="GAA3206083.1"/>
    </source>
</evidence>
<keyword evidence="4 6" id="KW-1133">Transmembrane helix</keyword>
<dbReference type="EMBL" id="BAAAUV010000004">
    <property type="protein sequence ID" value="GAA3206083.1"/>
    <property type="molecule type" value="Genomic_DNA"/>
</dbReference>
<evidence type="ECO:0000256" key="6">
    <source>
        <dbReference type="SAM" id="Phobius"/>
    </source>
</evidence>
<feature type="transmembrane region" description="Helical" evidence="6">
    <location>
        <begin position="6"/>
        <end position="27"/>
    </location>
</feature>
<dbReference type="Proteomes" id="UP001501237">
    <property type="component" value="Unassembled WGS sequence"/>
</dbReference>
<keyword evidence="2" id="KW-1003">Cell membrane</keyword>
<proteinExistence type="predicted"/>
<accession>A0ABP6Q6B1</accession>
<feature type="transmembrane region" description="Helical" evidence="6">
    <location>
        <begin position="147"/>
        <end position="171"/>
    </location>
</feature>
<evidence type="ECO:0000256" key="4">
    <source>
        <dbReference type="ARBA" id="ARBA00022989"/>
    </source>
</evidence>
<evidence type="ECO:0000256" key="1">
    <source>
        <dbReference type="ARBA" id="ARBA00004651"/>
    </source>
</evidence>
<dbReference type="RefSeq" id="WP_344825572.1">
    <property type="nucleotide sequence ID" value="NZ_BAAAUV010000004.1"/>
</dbReference>
<feature type="transmembrane region" description="Helical" evidence="6">
    <location>
        <begin position="112"/>
        <end position="135"/>
    </location>
</feature>
<evidence type="ECO:0000256" key="2">
    <source>
        <dbReference type="ARBA" id="ARBA00022475"/>
    </source>
</evidence>
<evidence type="ECO:0000256" key="5">
    <source>
        <dbReference type="ARBA" id="ARBA00023136"/>
    </source>
</evidence>
<feature type="transmembrane region" description="Helical" evidence="6">
    <location>
        <begin position="183"/>
        <end position="201"/>
    </location>
</feature>